<evidence type="ECO:0000256" key="6">
    <source>
        <dbReference type="SAM" id="Phobius"/>
    </source>
</evidence>
<sequence length="236" mass="24947">MGEVVVSGFLPLAIIVAALAGLVSFLSPCVLPLIPGYLAVLGTSVNKTKPVLPTLVFILTFTAIFASFGLAFGQLGSYLIEYQTLLNQIFGVILILLGLVFAGFGKLAQLQVKLPLKTANASQPVLLGVVFAIGWTPCIGPTLAAVQTLALTEATAAKGALLSISYGLGLGLPFLLLSLVAHKSIAITRKLRAKQQLFIRLGSGFLILLGILLITGIWNDLMIWLQQQYAGFTVLL</sequence>
<keyword evidence="4 6" id="KW-1133">Transmembrane helix</keyword>
<feature type="transmembrane region" description="Helical" evidence="6">
    <location>
        <begin position="125"/>
        <end position="144"/>
    </location>
</feature>
<dbReference type="AlphaFoldDB" id="A0A6J6EG84"/>
<proteinExistence type="inferred from homology"/>
<evidence type="ECO:0000256" key="4">
    <source>
        <dbReference type="ARBA" id="ARBA00022989"/>
    </source>
</evidence>
<evidence type="ECO:0000259" key="7">
    <source>
        <dbReference type="Pfam" id="PF02683"/>
    </source>
</evidence>
<feature type="transmembrane region" description="Helical" evidence="6">
    <location>
        <begin position="12"/>
        <end position="40"/>
    </location>
</feature>
<protein>
    <submittedName>
        <fullName evidence="8">Unannotated protein</fullName>
    </submittedName>
</protein>
<dbReference type="InterPro" id="IPR051790">
    <property type="entry name" value="Cytochrome_c-biogenesis_DsbD"/>
</dbReference>
<evidence type="ECO:0000256" key="5">
    <source>
        <dbReference type="ARBA" id="ARBA00023136"/>
    </source>
</evidence>
<feature type="transmembrane region" description="Helical" evidence="6">
    <location>
        <begin position="85"/>
        <end position="104"/>
    </location>
</feature>
<organism evidence="8">
    <name type="scientific">freshwater metagenome</name>
    <dbReference type="NCBI Taxonomy" id="449393"/>
    <lineage>
        <taxon>unclassified sequences</taxon>
        <taxon>metagenomes</taxon>
        <taxon>ecological metagenomes</taxon>
    </lineage>
</organism>
<evidence type="ECO:0000256" key="2">
    <source>
        <dbReference type="ARBA" id="ARBA00006143"/>
    </source>
</evidence>
<comment type="similarity">
    <text evidence="2">Belongs to the DsbD family.</text>
</comment>
<dbReference type="GO" id="GO:0016020">
    <property type="term" value="C:membrane"/>
    <property type="evidence" value="ECO:0007669"/>
    <property type="project" value="UniProtKB-SubCell"/>
</dbReference>
<accession>A0A6J6EG84</accession>
<feature type="transmembrane region" description="Helical" evidence="6">
    <location>
        <begin position="197"/>
        <end position="218"/>
    </location>
</feature>
<dbReference type="EMBL" id="CAEZTT010000039">
    <property type="protein sequence ID" value="CAB4574244.1"/>
    <property type="molecule type" value="Genomic_DNA"/>
</dbReference>
<evidence type="ECO:0000313" key="8">
    <source>
        <dbReference type="EMBL" id="CAB4574244.1"/>
    </source>
</evidence>
<dbReference type="PANTHER" id="PTHR31272">
    <property type="entry name" value="CYTOCHROME C-TYPE BIOGENESIS PROTEIN HI_1454-RELATED"/>
    <property type="match status" value="1"/>
</dbReference>
<evidence type="ECO:0000256" key="3">
    <source>
        <dbReference type="ARBA" id="ARBA00022692"/>
    </source>
</evidence>
<keyword evidence="5 6" id="KW-0472">Membrane</keyword>
<evidence type="ECO:0000256" key="1">
    <source>
        <dbReference type="ARBA" id="ARBA00004141"/>
    </source>
</evidence>
<name>A0A6J6EG84_9ZZZZ</name>
<feature type="domain" description="Cytochrome C biogenesis protein transmembrane" evidence="7">
    <location>
        <begin position="13"/>
        <end position="185"/>
    </location>
</feature>
<dbReference type="InterPro" id="IPR003834">
    <property type="entry name" value="Cyt_c_assmbl_TM_dom"/>
</dbReference>
<dbReference type="Pfam" id="PF02683">
    <property type="entry name" value="DsbD_TM"/>
    <property type="match status" value="1"/>
</dbReference>
<dbReference type="GO" id="GO:0017004">
    <property type="term" value="P:cytochrome complex assembly"/>
    <property type="evidence" value="ECO:0007669"/>
    <property type="project" value="InterPro"/>
</dbReference>
<dbReference type="PANTHER" id="PTHR31272:SF4">
    <property type="entry name" value="CYTOCHROME C-TYPE BIOGENESIS PROTEIN HI_1454-RELATED"/>
    <property type="match status" value="1"/>
</dbReference>
<feature type="transmembrane region" description="Helical" evidence="6">
    <location>
        <begin position="52"/>
        <end position="73"/>
    </location>
</feature>
<comment type="subcellular location">
    <subcellularLocation>
        <location evidence="1">Membrane</location>
        <topology evidence="1">Multi-pass membrane protein</topology>
    </subcellularLocation>
</comment>
<feature type="transmembrane region" description="Helical" evidence="6">
    <location>
        <begin position="164"/>
        <end position="185"/>
    </location>
</feature>
<reference evidence="8" key="1">
    <citation type="submission" date="2020-05" db="EMBL/GenBank/DDBJ databases">
        <authorList>
            <person name="Chiriac C."/>
            <person name="Salcher M."/>
            <person name="Ghai R."/>
            <person name="Kavagutti S V."/>
        </authorList>
    </citation>
    <scope>NUCLEOTIDE SEQUENCE</scope>
</reference>
<gene>
    <name evidence="8" type="ORF">UFOPK1726_00473</name>
</gene>
<keyword evidence="3 6" id="KW-0812">Transmembrane</keyword>